<dbReference type="Gene3D" id="3.40.190.10">
    <property type="entry name" value="Periplasmic binding protein-like II"/>
    <property type="match status" value="2"/>
</dbReference>
<protein>
    <submittedName>
        <fullName evidence="4">Transporter substrate-binding domain-containing protein</fullName>
    </submittedName>
</protein>
<organism evidence="4 5">
    <name type="scientific">Pseudoduganella danionis</name>
    <dbReference type="NCBI Taxonomy" id="1890295"/>
    <lineage>
        <taxon>Bacteria</taxon>
        <taxon>Pseudomonadati</taxon>
        <taxon>Pseudomonadota</taxon>
        <taxon>Betaproteobacteria</taxon>
        <taxon>Burkholderiales</taxon>
        <taxon>Oxalobacteraceae</taxon>
        <taxon>Telluria group</taxon>
        <taxon>Pseudoduganella</taxon>
    </lineage>
</organism>
<dbReference type="SUPFAM" id="SSF53850">
    <property type="entry name" value="Periplasmic binding protein-like II"/>
    <property type="match status" value="1"/>
</dbReference>
<dbReference type="SMART" id="SM00062">
    <property type="entry name" value="PBPb"/>
    <property type="match status" value="1"/>
</dbReference>
<dbReference type="RefSeq" id="WP_155435994.1">
    <property type="nucleotide sequence ID" value="NZ_JBHLXK010000006.1"/>
</dbReference>
<dbReference type="EMBL" id="WNKW01000005">
    <property type="protein sequence ID" value="MTW34626.1"/>
    <property type="molecule type" value="Genomic_DNA"/>
</dbReference>
<keyword evidence="1 2" id="KW-0732">Signal</keyword>
<dbReference type="Proteomes" id="UP000735592">
    <property type="component" value="Unassembled WGS sequence"/>
</dbReference>
<sequence length="262" mass="29326">MNYLHAFLIYLYNNVALRLVFLALMAFPSARAAAPLQLVTAALPPFSFEQDGAPRGIAVDLVKEAFGRLQVPIRITFLPMTRAQTMMAAGTADGVFPLAYKEERLNYVSYPREKLVEDSISFFVRQDSDIRYDGDIAKLAQYSFGVERGAVYGPNFTQALLNGQIKRTDEAATQAQNVAKLVGRRFDIAVGPRLVMQYSAEVSGHGNAVKELKPSVDLGLVAFLGFSRLKDHSALIARYDKVMQEMRKDGTYDRILRNYTRR</sequence>
<evidence type="ECO:0000259" key="3">
    <source>
        <dbReference type="SMART" id="SM00062"/>
    </source>
</evidence>
<evidence type="ECO:0000256" key="2">
    <source>
        <dbReference type="SAM" id="SignalP"/>
    </source>
</evidence>
<evidence type="ECO:0000256" key="1">
    <source>
        <dbReference type="ARBA" id="ARBA00022729"/>
    </source>
</evidence>
<dbReference type="PANTHER" id="PTHR35936">
    <property type="entry name" value="MEMBRANE-BOUND LYTIC MUREIN TRANSGLYCOSYLASE F"/>
    <property type="match status" value="1"/>
</dbReference>
<dbReference type="InterPro" id="IPR001638">
    <property type="entry name" value="Solute-binding_3/MltF_N"/>
</dbReference>
<dbReference type="PANTHER" id="PTHR35936:SF25">
    <property type="entry name" value="ABC TRANSPORTER SUBSTRATE-BINDING PROTEIN"/>
    <property type="match status" value="1"/>
</dbReference>
<proteinExistence type="predicted"/>
<evidence type="ECO:0000313" key="4">
    <source>
        <dbReference type="EMBL" id="MTW34626.1"/>
    </source>
</evidence>
<dbReference type="Pfam" id="PF00497">
    <property type="entry name" value="SBP_bac_3"/>
    <property type="match status" value="1"/>
</dbReference>
<gene>
    <name evidence="4" type="ORF">GM655_17620</name>
</gene>
<keyword evidence="5" id="KW-1185">Reference proteome</keyword>
<feature type="chain" id="PRO_5046442400" evidence="2">
    <location>
        <begin position="33"/>
        <end position="262"/>
    </location>
</feature>
<evidence type="ECO:0000313" key="5">
    <source>
        <dbReference type="Proteomes" id="UP000735592"/>
    </source>
</evidence>
<accession>A0ABW9SSQ3</accession>
<name>A0ABW9SSQ3_9BURK</name>
<feature type="signal peptide" evidence="2">
    <location>
        <begin position="1"/>
        <end position="32"/>
    </location>
</feature>
<comment type="caution">
    <text evidence="4">The sequence shown here is derived from an EMBL/GenBank/DDBJ whole genome shotgun (WGS) entry which is preliminary data.</text>
</comment>
<feature type="domain" description="Solute-binding protein family 3/N-terminal" evidence="3">
    <location>
        <begin position="35"/>
        <end position="262"/>
    </location>
</feature>
<reference evidence="4 5" key="1">
    <citation type="submission" date="2019-11" db="EMBL/GenBank/DDBJ databases">
        <title>Type strains purchased from KCTC, JCM and DSMZ.</title>
        <authorList>
            <person name="Lu H."/>
        </authorList>
    </citation>
    <scope>NUCLEOTIDE SEQUENCE [LARGE SCALE GENOMIC DNA]</scope>
    <source>
        <strain evidence="4 5">DSM 103461</strain>
    </source>
</reference>